<feature type="region of interest" description="Disordered" evidence="1">
    <location>
        <begin position="51"/>
        <end position="71"/>
    </location>
</feature>
<evidence type="ECO:0000313" key="3">
    <source>
        <dbReference type="Proteomes" id="UP000033070"/>
    </source>
</evidence>
<sequence length="71" mass="8195">MTKHDTQLEYSVHPDSLFYAGSAEGYALANAAPTSSSFALRLRNIFRRIAKNSPEHTQTNKRHRVDRYERD</sequence>
<reference evidence="2 3" key="1">
    <citation type="submission" date="2018-06" db="EMBL/GenBank/DDBJ databases">
        <title>OYT1 Genome Sequencing.</title>
        <authorList>
            <person name="Kato S."/>
            <person name="Itoh T."/>
            <person name="Ohkuma M."/>
        </authorList>
    </citation>
    <scope>NUCLEOTIDE SEQUENCE [LARGE SCALE GENOMIC DNA]</scope>
    <source>
        <strain evidence="2 3">OYT1</strain>
    </source>
</reference>
<protein>
    <submittedName>
        <fullName evidence="2">Uncharacterized protein</fullName>
    </submittedName>
</protein>
<dbReference type="KEGG" id="fam:OYT1_ch2029"/>
<proteinExistence type="predicted"/>
<name>A0A2Z6GEG4_9PROT</name>
<evidence type="ECO:0000313" key="2">
    <source>
        <dbReference type="EMBL" id="BBE51555.1"/>
    </source>
</evidence>
<evidence type="ECO:0000256" key="1">
    <source>
        <dbReference type="SAM" id="MobiDB-lite"/>
    </source>
</evidence>
<accession>A0A2Z6GEG4</accession>
<dbReference type="STRING" id="1188319.OYT1_01020"/>
<dbReference type="EMBL" id="AP018738">
    <property type="protein sequence ID" value="BBE51555.1"/>
    <property type="molecule type" value="Genomic_DNA"/>
</dbReference>
<dbReference type="Proteomes" id="UP000033070">
    <property type="component" value="Chromosome"/>
</dbReference>
<gene>
    <name evidence="2" type="ORF">OYT1_ch2029</name>
</gene>
<keyword evidence="3" id="KW-1185">Reference proteome</keyword>
<dbReference type="AlphaFoldDB" id="A0A2Z6GEG4"/>
<organism evidence="2 3">
    <name type="scientific">Ferriphaselus amnicola</name>
    <dbReference type="NCBI Taxonomy" id="1188319"/>
    <lineage>
        <taxon>Bacteria</taxon>
        <taxon>Pseudomonadati</taxon>
        <taxon>Pseudomonadota</taxon>
        <taxon>Betaproteobacteria</taxon>
        <taxon>Nitrosomonadales</taxon>
        <taxon>Gallionellaceae</taxon>
        <taxon>Ferriphaselus</taxon>
    </lineage>
</organism>